<evidence type="ECO:0000313" key="3">
    <source>
        <dbReference type="Proteomes" id="UP000030518"/>
    </source>
</evidence>
<dbReference type="PATRIC" id="fig|1300345.3.peg.993"/>
<name>A0A0A2WMF5_9GAMM</name>
<gene>
    <name evidence="2" type="ORF">LF41_2424</name>
</gene>
<keyword evidence="3" id="KW-1185">Reference proteome</keyword>
<dbReference type="EMBL" id="JRKJ01000005">
    <property type="protein sequence ID" value="KGQ19917.1"/>
    <property type="molecule type" value="Genomic_DNA"/>
</dbReference>
<accession>A0A0A2WMF5</accession>
<organism evidence="2 3">
    <name type="scientific">Lysobacter dokdonensis DS-58</name>
    <dbReference type="NCBI Taxonomy" id="1300345"/>
    <lineage>
        <taxon>Bacteria</taxon>
        <taxon>Pseudomonadati</taxon>
        <taxon>Pseudomonadota</taxon>
        <taxon>Gammaproteobacteria</taxon>
        <taxon>Lysobacterales</taxon>
        <taxon>Lysobacteraceae</taxon>
        <taxon>Noviluteimonas</taxon>
    </lineage>
</organism>
<feature type="region of interest" description="Disordered" evidence="1">
    <location>
        <begin position="28"/>
        <end position="58"/>
    </location>
</feature>
<reference evidence="2 3" key="1">
    <citation type="submission" date="2014-09" db="EMBL/GenBank/DDBJ databases">
        <title>Genome sequences of Lysobacter dokdonensis DS-58.</title>
        <authorList>
            <person name="Kim J.F."/>
            <person name="Kwak M.-J."/>
        </authorList>
    </citation>
    <scope>NUCLEOTIDE SEQUENCE [LARGE SCALE GENOMIC DNA]</scope>
    <source>
        <strain evidence="2 3">DS-58</strain>
    </source>
</reference>
<evidence type="ECO:0000256" key="1">
    <source>
        <dbReference type="SAM" id="MobiDB-lite"/>
    </source>
</evidence>
<evidence type="ECO:0000313" key="2">
    <source>
        <dbReference type="EMBL" id="KGQ19917.1"/>
    </source>
</evidence>
<sequence>MGRKLAANGGGNSAVWIFNMKNRFNWRDKQDDAGEDGDAPSPVKIEVTVKDGRKPDAD</sequence>
<dbReference type="Proteomes" id="UP000030518">
    <property type="component" value="Unassembled WGS sequence"/>
</dbReference>
<comment type="caution">
    <text evidence="2">The sequence shown here is derived from an EMBL/GenBank/DDBJ whole genome shotgun (WGS) entry which is preliminary data.</text>
</comment>
<protein>
    <submittedName>
        <fullName evidence="2">Uncharacterized protein</fullName>
    </submittedName>
</protein>
<proteinExistence type="predicted"/>
<dbReference type="AlphaFoldDB" id="A0A0A2WMF5"/>
<feature type="compositionally biased region" description="Basic and acidic residues" evidence="1">
    <location>
        <begin position="47"/>
        <end position="58"/>
    </location>
</feature>
<dbReference type="STRING" id="1300345.LF41_2424"/>